<evidence type="ECO:0000259" key="18">
    <source>
        <dbReference type="Pfam" id="PF00535"/>
    </source>
</evidence>
<dbReference type="InterPro" id="IPR001173">
    <property type="entry name" value="Glyco_trans_2-like"/>
</dbReference>
<evidence type="ECO:0000256" key="15">
    <source>
        <dbReference type="ARBA" id="ARBA00053724"/>
    </source>
</evidence>
<name>A0AAW0EUR1_9TRYP</name>
<protein>
    <recommendedName>
        <fullName evidence="16">Dolichol-phosphate mannosyltransferase subunit 1</fullName>
        <ecNumber evidence="16">2.4.1.83</ecNumber>
    </recommendedName>
</protein>
<evidence type="ECO:0000256" key="9">
    <source>
        <dbReference type="ARBA" id="ARBA00022692"/>
    </source>
</evidence>
<dbReference type="Proteomes" id="UP001430356">
    <property type="component" value="Unassembled WGS sequence"/>
</dbReference>
<dbReference type="PANTHER" id="PTHR43398:SF1">
    <property type="entry name" value="DOLICHOL-PHOSPHATE MANNOSYLTRANSFERASE SUBUNIT 1"/>
    <property type="match status" value="1"/>
</dbReference>
<evidence type="ECO:0000256" key="1">
    <source>
        <dbReference type="ARBA" id="ARBA00001913"/>
    </source>
</evidence>
<dbReference type="CDD" id="cd06442">
    <property type="entry name" value="DPM1_like"/>
    <property type="match status" value="1"/>
</dbReference>
<comment type="subunit">
    <text evidence="16">Component of the dolichol-phosphate mannose (DPM) synthase complex.</text>
</comment>
<evidence type="ECO:0000256" key="12">
    <source>
        <dbReference type="ARBA" id="ARBA00022989"/>
    </source>
</evidence>
<comment type="catalytic activity">
    <reaction evidence="16">
        <text>a di-trans,poly-cis-dolichyl phosphate + GDP-alpha-D-mannose = a di-trans,poly-cis-dolichyl beta-D-mannosyl phosphate + GDP</text>
        <dbReference type="Rhea" id="RHEA:21184"/>
        <dbReference type="Rhea" id="RHEA-COMP:19498"/>
        <dbReference type="Rhea" id="RHEA-COMP:19501"/>
        <dbReference type="ChEBI" id="CHEBI:57527"/>
        <dbReference type="ChEBI" id="CHEBI:57683"/>
        <dbReference type="ChEBI" id="CHEBI:58189"/>
        <dbReference type="ChEBI" id="CHEBI:58211"/>
    </reaction>
</comment>
<feature type="domain" description="Glycosyltransferase 2-like" evidence="18">
    <location>
        <begin position="4"/>
        <end position="173"/>
    </location>
</feature>
<dbReference type="GO" id="GO:0005789">
    <property type="term" value="C:endoplasmic reticulum membrane"/>
    <property type="evidence" value="ECO:0007669"/>
    <property type="project" value="TreeGrafter"/>
</dbReference>
<comment type="pathway">
    <text evidence="5 16">Protein modification; protein glycosylation.</text>
</comment>
<keyword evidence="7 16" id="KW-0328">Glycosyltransferase</keyword>
<keyword evidence="14" id="KW-0464">Manganese</keyword>
<organism evidence="19 20">
    <name type="scientific">Novymonas esmeraldas</name>
    <dbReference type="NCBI Taxonomy" id="1808958"/>
    <lineage>
        <taxon>Eukaryota</taxon>
        <taxon>Discoba</taxon>
        <taxon>Euglenozoa</taxon>
        <taxon>Kinetoplastea</taxon>
        <taxon>Metakinetoplastina</taxon>
        <taxon>Trypanosomatida</taxon>
        <taxon>Trypanosomatidae</taxon>
        <taxon>Novymonas</taxon>
    </lineage>
</organism>
<keyword evidence="20" id="KW-1185">Reference proteome</keyword>
<comment type="cofactor">
    <cofactor evidence="3">
        <name>Mg(2+)</name>
        <dbReference type="ChEBI" id="CHEBI:18420"/>
    </cofactor>
</comment>
<evidence type="ECO:0000256" key="3">
    <source>
        <dbReference type="ARBA" id="ARBA00001946"/>
    </source>
</evidence>
<comment type="cofactor">
    <cofactor evidence="1">
        <name>Ca(2+)</name>
        <dbReference type="ChEBI" id="CHEBI:29108"/>
    </cofactor>
</comment>
<comment type="caution">
    <text evidence="19">The sequence shown here is derived from an EMBL/GenBank/DDBJ whole genome shotgun (WGS) entry which is preliminary data.</text>
</comment>
<comment type="function">
    <text evidence="15 16">Transfers mannose from GDP-mannose to dolichol monophosphate to form dolichol phosphate mannose (Dol-P-Man) which is the mannosyl donor in pathways leading to N-glycosylation, glycosyl phosphatidylinositol membrane anchoring, and O-mannosylation of proteins.</text>
</comment>
<feature type="transmembrane region" description="Helical" evidence="17">
    <location>
        <begin position="238"/>
        <end position="258"/>
    </location>
</feature>
<keyword evidence="16" id="KW-0256">Endoplasmic reticulum</keyword>
<dbReference type="FunFam" id="3.90.550.10:FF:000119">
    <property type="entry name" value="Dolichol-phosphate mannosyltransferase subunit 1"/>
    <property type="match status" value="1"/>
</dbReference>
<evidence type="ECO:0000256" key="4">
    <source>
        <dbReference type="ARBA" id="ARBA00004308"/>
    </source>
</evidence>
<evidence type="ECO:0000256" key="7">
    <source>
        <dbReference type="ARBA" id="ARBA00022676"/>
    </source>
</evidence>
<evidence type="ECO:0000256" key="13">
    <source>
        <dbReference type="ARBA" id="ARBA00023136"/>
    </source>
</evidence>
<gene>
    <name evidence="19" type="ORF">NESM_000670100</name>
</gene>
<dbReference type="Pfam" id="PF00535">
    <property type="entry name" value="Glycos_transf_2"/>
    <property type="match status" value="1"/>
</dbReference>
<evidence type="ECO:0000256" key="17">
    <source>
        <dbReference type="SAM" id="Phobius"/>
    </source>
</evidence>
<keyword evidence="12 17" id="KW-1133">Transmembrane helix</keyword>
<evidence type="ECO:0000313" key="20">
    <source>
        <dbReference type="Proteomes" id="UP001430356"/>
    </source>
</evidence>
<keyword evidence="8 16" id="KW-0808">Transferase</keyword>
<evidence type="ECO:0000256" key="11">
    <source>
        <dbReference type="ARBA" id="ARBA00022842"/>
    </source>
</evidence>
<evidence type="ECO:0000256" key="14">
    <source>
        <dbReference type="ARBA" id="ARBA00023211"/>
    </source>
</evidence>
<keyword evidence="13 17" id="KW-0472">Membrane</keyword>
<evidence type="ECO:0000256" key="10">
    <source>
        <dbReference type="ARBA" id="ARBA00022723"/>
    </source>
</evidence>
<evidence type="ECO:0000256" key="16">
    <source>
        <dbReference type="RuleBase" id="RU365083"/>
    </source>
</evidence>
<comment type="similarity">
    <text evidence="6 16">Belongs to the glycosyltransferase 2 family.</text>
</comment>
<dbReference type="InterPro" id="IPR039528">
    <property type="entry name" value="DPM1-like"/>
</dbReference>
<dbReference type="GO" id="GO:0035269">
    <property type="term" value="P:protein O-linked glycosylation via mannose"/>
    <property type="evidence" value="ECO:0007669"/>
    <property type="project" value="TreeGrafter"/>
</dbReference>
<evidence type="ECO:0000256" key="8">
    <source>
        <dbReference type="ARBA" id="ARBA00022679"/>
    </source>
</evidence>
<evidence type="ECO:0000256" key="2">
    <source>
        <dbReference type="ARBA" id="ARBA00001936"/>
    </source>
</evidence>
<keyword evidence="9 17" id="KW-0812">Transmembrane</keyword>
<evidence type="ECO:0000313" key="19">
    <source>
        <dbReference type="EMBL" id="KAK7197241.1"/>
    </source>
</evidence>
<proteinExistence type="inferred from homology"/>
<dbReference type="GO" id="GO:0046872">
    <property type="term" value="F:metal ion binding"/>
    <property type="evidence" value="ECO:0007669"/>
    <property type="project" value="UniProtKB-KW"/>
</dbReference>
<dbReference type="Gene3D" id="3.90.550.10">
    <property type="entry name" value="Spore Coat Polysaccharide Biosynthesis Protein SpsA, Chain A"/>
    <property type="match status" value="1"/>
</dbReference>
<dbReference type="PANTHER" id="PTHR43398">
    <property type="entry name" value="DOLICHOL-PHOSPHATE MANNOSYLTRANSFERASE SUBUNIT 1"/>
    <property type="match status" value="1"/>
</dbReference>
<dbReference type="SUPFAM" id="SSF53448">
    <property type="entry name" value="Nucleotide-diphospho-sugar transferases"/>
    <property type="match status" value="1"/>
</dbReference>
<dbReference type="EC" id="2.4.1.83" evidence="16"/>
<accession>A0AAW0EUR1</accession>
<dbReference type="EMBL" id="JAECZO010000099">
    <property type="protein sequence ID" value="KAK7197241.1"/>
    <property type="molecule type" value="Genomic_DNA"/>
</dbReference>
<keyword evidence="10" id="KW-0479">Metal-binding</keyword>
<comment type="cofactor">
    <cofactor evidence="2">
        <name>Mn(2+)</name>
        <dbReference type="ChEBI" id="CHEBI:29035"/>
    </cofactor>
</comment>
<evidence type="ECO:0000256" key="6">
    <source>
        <dbReference type="ARBA" id="ARBA00006739"/>
    </source>
</evidence>
<keyword evidence="11" id="KW-0460">Magnesium</keyword>
<reference evidence="19 20" key="1">
    <citation type="journal article" date="2021" name="MBio">
        <title>A New Model Trypanosomatid, Novymonas esmeraldas: Genomic Perception of Its 'Candidatus Pandoraea novymonadis' Endosymbiont.</title>
        <authorList>
            <person name="Zakharova A."/>
            <person name="Saura A."/>
            <person name="Butenko A."/>
            <person name="Podesvova L."/>
            <person name="Warmusova S."/>
            <person name="Kostygov A.Y."/>
            <person name="Nenarokova A."/>
            <person name="Lukes J."/>
            <person name="Opperdoes F.R."/>
            <person name="Yurchenko V."/>
        </authorList>
    </citation>
    <scope>NUCLEOTIDE SEQUENCE [LARGE SCALE GENOMIC DNA]</scope>
    <source>
        <strain evidence="19 20">E262AT.01</strain>
    </source>
</reference>
<dbReference type="AlphaFoldDB" id="A0AAW0EUR1"/>
<dbReference type="GO" id="GO:0004582">
    <property type="term" value="F:dolichyl-phosphate beta-D-mannosyltransferase activity"/>
    <property type="evidence" value="ECO:0007669"/>
    <property type="project" value="UniProtKB-UniRule"/>
</dbReference>
<evidence type="ECO:0000256" key="5">
    <source>
        <dbReference type="ARBA" id="ARBA00004922"/>
    </source>
</evidence>
<dbReference type="GO" id="GO:0006488">
    <property type="term" value="P:dolichol-linked oligosaccharide biosynthetic process"/>
    <property type="evidence" value="ECO:0007669"/>
    <property type="project" value="TreeGrafter"/>
</dbReference>
<comment type="subcellular location">
    <subcellularLocation>
        <location evidence="4">Endomembrane system</location>
    </subcellularLocation>
    <subcellularLocation>
        <location evidence="16">Endoplasmic reticulum</location>
    </subcellularLocation>
</comment>
<dbReference type="GO" id="GO:0006506">
    <property type="term" value="P:GPI anchor biosynthetic process"/>
    <property type="evidence" value="ECO:0007669"/>
    <property type="project" value="TreeGrafter"/>
</dbReference>
<sequence>MQYSIVVPTYKECGNLEPLTRRIFAAVADSGLPAQSVELLIVDDNSRDGSQEVVQKLNQEGFNVRIDVRTTERGLSSAVVHGLRHTSGTYKLVMDADLQHPPESVPTLFKALSRDGVEFVCGTRYGAGIEIDKNWPTHRRLLSWLARMMARPLTALSDPMSGFFGLRNDVFQRHAADVNPIGYKIALELFVKCRVKRFEEVGFNFATRTYGESKLTGKVILNYVQHLHALYLYTMGPLFYLVLLVPAVLGIYLSAVLLRSLT</sequence>
<dbReference type="InterPro" id="IPR029044">
    <property type="entry name" value="Nucleotide-diphossugar_trans"/>
</dbReference>